<organism evidence="3 4">
    <name type="scientific">Cinara cedri</name>
    <dbReference type="NCBI Taxonomy" id="506608"/>
    <lineage>
        <taxon>Eukaryota</taxon>
        <taxon>Metazoa</taxon>
        <taxon>Ecdysozoa</taxon>
        <taxon>Arthropoda</taxon>
        <taxon>Hexapoda</taxon>
        <taxon>Insecta</taxon>
        <taxon>Pterygota</taxon>
        <taxon>Neoptera</taxon>
        <taxon>Paraneoptera</taxon>
        <taxon>Hemiptera</taxon>
        <taxon>Sternorrhyncha</taxon>
        <taxon>Aphidomorpha</taxon>
        <taxon>Aphidoidea</taxon>
        <taxon>Aphididae</taxon>
        <taxon>Lachninae</taxon>
        <taxon>Cinara</taxon>
    </lineage>
</organism>
<reference evidence="3 4" key="1">
    <citation type="submission" date="2019-08" db="EMBL/GenBank/DDBJ databases">
        <authorList>
            <person name="Alioto T."/>
            <person name="Alioto T."/>
            <person name="Gomez Garrido J."/>
        </authorList>
    </citation>
    <scope>NUCLEOTIDE SEQUENCE [LARGE SCALE GENOMIC DNA]</scope>
</reference>
<proteinExistence type="predicted"/>
<feature type="region of interest" description="Disordered" evidence="2">
    <location>
        <begin position="395"/>
        <end position="422"/>
    </location>
</feature>
<dbReference type="AlphaFoldDB" id="A0A5E4M1K8"/>
<accession>A0A5E4M1K8</accession>
<keyword evidence="4" id="KW-1185">Reference proteome</keyword>
<dbReference type="Gene3D" id="1.20.5.370">
    <property type="match status" value="1"/>
</dbReference>
<evidence type="ECO:0000256" key="1">
    <source>
        <dbReference type="SAM" id="Coils"/>
    </source>
</evidence>
<feature type="coiled-coil region" evidence="1">
    <location>
        <begin position="224"/>
        <end position="251"/>
    </location>
</feature>
<gene>
    <name evidence="3" type="ORF">CINCED_3A017127</name>
</gene>
<evidence type="ECO:0000313" key="4">
    <source>
        <dbReference type="Proteomes" id="UP000325440"/>
    </source>
</evidence>
<keyword evidence="1" id="KW-0175">Coiled coil</keyword>
<dbReference type="InterPro" id="IPR014751">
    <property type="entry name" value="XRCC4-like_C"/>
</dbReference>
<evidence type="ECO:0000256" key="2">
    <source>
        <dbReference type="SAM" id="MobiDB-lite"/>
    </source>
</evidence>
<protein>
    <submittedName>
        <fullName evidence="3">DNA repair protein XRCC4</fullName>
    </submittedName>
</protein>
<dbReference type="Proteomes" id="UP000325440">
    <property type="component" value="Unassembled WGS sequence"/>
</dbReference>
<sequence length="434" mass="48715">MAMEVDWPGNSYEYATLACRCSTGDRVVTTTVNLKVAFSDVGPIVLLASVIVVADVTSGGVRVYEGCVSRDQAATMSRSKISDNDESIRVWLQDARTALIGQSDSDKKPLIEYAYYLEELPKSEDDGNVGRLQLFSWKMKLQPVGQVKLGAVNLTEVMASTSEQLNQRFVEPLISRLSSQQRDRNQSNRLATENTVKLLDDNRRLLDDLRSITESQKRYDQKLMAKFVKILNEKKKRLAAVEQELSELKHRDDGSLSIAVESMVEKSVTMTSVDQLRGRSVKKTKLNNDEVPIKKKQRTTYNDKTKQSSFFSDNLEQKNQADSMDVIGLRLKLDDQQHKFGLMEMDNLSKTDDSNLTVNNMGNMKAVVEVSPTTVSIPIDYDVFAADTQIDNIMSDGSPPWLQNSIPPLPVSHKDDNHQQSKKNVIDSLWAGLL</sequence>
<dbReference type="OrthoDB" id="6594137at2759"/>
<evidence type="ECO:0000313" key="3">
    <source>
        <dbReference type="EMBL" id="VVC24882.1"/>
    </source>
</evidence>
<dbReference type="EMBL" id="CABPRJ010000006">
    <property type="protein sequence ID" value="VVC24882.1"/>
    <property type="molecule type" value="Genomic_DNA"/>
</dbReference>
<name>A0A5E4M1K8_9HEMI</name>
<dbReference type="SUPFAM" id="SSF58022">
    <property type="entry name" value="XRCC4, C-terminal oligomerization domain"/>
    <property type="match status" value="1"/>
</dbReference>